<feature type="signal peptide" evidence="9">
    <location>
        <begin position="1"/>
        <end position="24"/>
    </location>
</feature>
<evidence type="ECO:0000313" key="12">
    <source>
        <dbReference type="Proteomes" id="UP001499933"/>
    </source>
</evidence>
<reference evidence="11 12" key="1">
    <citation type="journal article" date="2019" name="Int. J. Syst. Evol. Microbiol.">
        <title>The Global Catalogue of Microorganisms (GCM) 10K type strain sequencing project: providing services to taxonomists for standard genome sequencing and annotation.</title>
        <authorList>
            <consortium name="The Broad Institute Genomics Platform"/>
            <consortium name="The Broad Institute Genome Sequencing Center for Infectious Disease"/>
            <person name="Wu L."/>
            <person name="Ma J."/>
        </authorList>
    </citation>
    <scope>NUCLEOTIDE SEQUENCE [LARGE SCALE GENOMIC DNA]</scope>
    <source>
        <strain evidence="11 12">JCM 14901</strain>
    </source>
</reference>
<keyword evidence="4" id="KW-0378">Hydrolase</keyword>
<evidence type="ECO:0000256" key="3">
    <source>
        <dbReference type="ARBA" id="ARBA00012780"/>
    </source>
</evidence>
<keyword evidence="6" id="KW-0326">Glycosidase</keyword>
<evidence type="ECO:0000256" key="9">
    <source>
        <dbReference type="SAM" id="SignalP"/>
    </source>
</evidence>
<keyword evidence="8" id="KW-0624">Polysaccharide degradation</keyword>
<dbReference type="RefSeq" id="WP_344092692.1">
    <property type="nucleotide sequence ID" value="NZ_BAAAOG010000002.1"/>
</dbReference>
<dbReference type="EC" id="3.2.1.39" evidence="3"/>
<evidence type="ECO:0000259" key="10">
    <source>
        <dbReference type="Pfam" id="PF17652"/>
    </source>
</evidence>
<name>A0ABN2QIY2_9MICO</name>
<keyword evidence="9" id="KW-0732">Signal</keyword>
<evidence type="ECO:0000256" key="1">
    <source>
        <dbReference type="ARBA" id="ARBA00000382"/>
    </source>
</evidence>
<dbReference type="InterPro" id="IPR005200">
    <property type="entry name" value="Endo-beta-glucanase"/>
</dbReference>
<dbReference type="PANTHER" id="PTHR31983:SF0">
    <property type="entry name" value="GLUCAN ENDO-1,3-BETA-D-GLUCOSIDASE 2"/>
    <property type="match status" value="1"/>
</dbReference>
<organism evidence="11 12">
    <name type="scientific">Microbacterium deminutum</name>
    <dbReference type="NCBI Taxonomy" id="344164"/>
    <lineage>
        <taxon>Bacteria</taxon>
        <taxon>Bacillati</taxon>
        <taxon>Actinomycetota</taxon>
        <taxon>Actinomycetes</taxon>
        <taxon>Micrococcales</taxon>
        <taxon>Microbacteriaceae</taxon>
        <taxon>Microbacterium</taxon>
    </lineage>
</organism>
<gene>
    <name evidence="11" type="ORF">GCM10009776_13670</name>
</gene>
<comment type="catalytic activity">
    <reaction evidence="1">
        <text>Hydrolysis of (1-&gt;3)-beta-D-glucosidic linkages in (1-&gt;3)-beta-D-glucans.</text>
        <dbReference type="EC" id="3.2.1.39"/>
    </reaction>
</comment>
<dbReference type="Gene3D" id="2.70.98.30">
    <property type="entry name" value="Golgi alpha-mannosidase II, domain 4"/>
    <property type="match status" value="1"/>
</dbReference>
<feature type="domain" description="Glycosyl hydrolase family 81 C-terminal" evidence="10">
    <location>
        <begin position="336"/>
        <end position="661"/>
    </location>
</feature>
<dbReference type="Pfam" id="PF17652">
    <property type="entry name" value="Glyco_hydro81C"/>
    <property type="match status" value="1"/>
</dbReference>
<keyword evidence="5" id="KW-0119">Carbohydrate metabolism</keyword>
<evidence type="ECO:0000313" key="11">
    <source>
        <dbReference type="EMBL" id="GAA1953063.1"/>
    </source>
</evidence>
<dbReference type="Proteomes" id="UP001499933">
    <property type="component" value="Unassembled WGS sequence"/>
</dbReference>
<comment type="similarity">
    <text evidence="2">Belongs to the glycosyl hydrolase 81 family.</text>
</comment>
<dbReference type="PANTHER" id="PTHR31983">
    <property type="entry name" value="ENDO-1,3(4)-BETA-GLUCANASE 1"/>
    <property type="match status" value="1"/>
</dbReference>
<keyword evidence="12" id="KW-1185">Reference proteome</keyword>
<dbReference type="PROSITE" id="PS51257">
    <property type="entry name" value="PROKAR_LIPOPROTEIN"/>
    <property type="match status" value="1"/>
</dbReference>
<dbReference type="EMBL" id="BAAAOG010000002">
    <property type="protein sequence ID" value="GAA1953063.1"/>
    <property type="molecule type" value="Genomic_DNA"/>
</dbReference>
<evidence type="ECO:0000256" key="5">
    <source>
        <dbReference type="ARBA" id="ARBA00023277"/>
    </source>
</evidence>
<evidence type="ECO:0000256" key="8">
    <source>
        <dbReference type="ARBA" id="ARBA00023326"/>
    </source>
</evidence>
<proteinExistence type="inferred from homology"/>
<dbReference type="InterPro" id="IPR040720">
    <property type="entry name" value="GH81_C"/>
</dbReference>
<dbReference type="PROSITE" id="PS52008">
    <property type="entry name" value="GH81"/>
    <property type="match status" value="1"/>
</dbReference>
<comment type="caution">
    <text evidence="11">The sequence shown here is derived from an EMBL/GenBank/DDBJ whole genome shotgun (WGS) entry which is preliminary data.</text>
</comment>
<evidence type="ECO:0000256" key="7">
    <source>
        <dbReference type="ARBA" id="ARBA00023316"/>
    </source>
</evidence>
<keyword evidence="7" id="KW-0961">Cell wall biogenesis/degradation</keyword>
<protein>
    <recommendedName>
        <fullName evidence="3">glucan endo-1,3-beta-D-glucosidase</fullName>
        <ecNumber evidence="3">3.2.1.39</ecNumber>
    </recommendedName>
</protein>
<accession>A0ABN2QIY2</accession>
<feature type="chain" id="PRO_5046103465" description="glucan endo-1,3-beta-D-glucosidase" evidence="9">
    <location>
        <begin position="25"/>
        <end position="673"/>
    </location>
</feature>
<evidence type="ECO:0000256" key="2">
    <source>
        <dbReference type="ARBA" id="ARBA00010730"/>
    </source>
</evidence>
<evidence type="ECO:0000256" key="6">
    <source>
        <dbReference type="ARBA" id="ARBA00023295"/>
    </source>
</evidence>
<sequence>MGRRRYVISILIGAILLTATACTAEENPTQSGGTVFPDGAVSAALRKLPQVSTTPMPTARLADGLIPPTNRWFSGLVFGDAPQPVFPLPLSFSLTGTGFDFGVPAVVTGADTISAGPSSDVSAEFPTAVTSTVTAYDDASVTIELRDAGDTALGSVTIAEGSPIVSFTPASTTTIRLATPPAAAGSGGLFTATVGDREYGIITAGTVHGSELAVAKGDTVTWFAVPTGHDAKELVSSAHGVAKVAGTYSVAARKATTTLAYGTSDAKETLIAVLPHQYSSLAAPAASSCDLGTYETVYGTMHLCAGRTLSWTVPLLKPADTLALDAVDGSTKDTIRAQLAADVKLPAKLPDDTYFGGKALYRLANLLQLADQLNDTDSAAIARKRLVAALTDWTTADRCAKATTRCFVYDPAVKGIVGKVSSFGSDQFNDHHFHYGYLLYAASVAIADDPKLADRLSPVMNLVAADLATDGASSYFPDHRVFDTYAGHSWASGYVPFRDGNNQESSSEAIAAWNGLALWADITKNAALGVEARWMLANEAATAQAYWLGFDASESVYKGYGHSIVSLNWGDKRDYSTWFSAEPNAKLGIQLIPMMPAADYLAGDAGRIADNLREAAAGGYDVQFGDYMLMYDGLQSRSAAADAYARAAHASVLIDDANSKTYLLAFLASHAAR</sequence>
<evidence type="ECO:0000256" key="4">
    <source>
        <dbReference type="ARBA" id="ARBA00022801"/>
    </source>
</evidence>